<evidence type="ECO:0000313" key="4">
    <source>
        <dbReference type="Proteomes" id="UP000027002"/>
    </source>
</evidence>
<keyword evidence="4" id="KW-1185">Reference proteome</keyword>
<evidence type="ECO:0000313" key="3">
    <source>
        <dbReference type="EMBL" id="QUC20145.1"/>
    </source>
</evidence>
<gene>
    <name evidence="3" type="ORF">UV8b_04386</name>
    <name evidence="2" type="ORF">UVI_02032880</name>
</gene>
<dbReference type="RefSeq" id="XP_042997818.1">
    <property type="nucleotide sequence ID" value="XM_043141884.1"/>
</dbReference>
<dbReference type="GeneID" id="66065164"/>
<evidence type="ECO:0000313" key="2">
    <source>
        <dbReference type="EMBL" id="GAO18323.1"/>
    </source>
</evidence>
<accession>A0A063C6N8</accession>
<proteinExistence type="predicted"/>
<dbReference type="KEGG" id="uvi:66065164"/>
<dbReference type="HOGENOM" id="CLU_083082_0_0_1"/>
<protein>
    <submittedName>
        <fullName evidence="2">Uncharacterized protein</fullName>
    </submittedName>
</protein>
<dbReference type="Proteomes" id="UP000027002">
    <property type="component" value="Chromosome 3"/>
</dbReference>
<name>A0A063C6N8_USTVR</name>
<reference evidence="2" key="1">
    <citation type="journal article" date="2016" name="Genome Announc.">
        <title>Genome Sequence of Ustilaginoidea virens IPU010, a Rice Pathogenic Fungus Causing False Smut.</title>
        <authorList>
            <person name="Kumagai T."/>
            <person name="Ishii T."/>
            <person name="Terai G."/>
            <person name="Umemura M."/>
            <person name="Machida M."/>
            <person name="Asai K."/>
        </authorList>
    </citation>
    <scope>NUCLEOTIDE SEQUENCE [LARGE SCALE GENOMIC DNA]</scope>
    <source>
        <strain evidence="2">IPU010</strain>
    </source>
</reference>
<reference evidence="3" key="3">
    <citation type="submission" date="2020-03" db="EMBL/GenBank/DDBJ databases">
        <title>A mixture of massive structural variations and highly conserved coding sequences in Ustilaginoidea virens genome.</title>
        <authorList>
            <person name="Zhang K."/>
            <person name="Zhao Z."/>
            <person name="Zhang Z."/>
            <person name="Li Y."/>
            <person name="Hsiang T."/>
            <person name="Sun W."/>
        </authorList>
    </citation>
    <scope>NUCLEOTIDE SEQUENCE</scope>
    <source>
        <strain evidence="3">UV-8b</strain>
    </source>
</reference>
<dbReference type="EMBL" id="BBTG02000015">
    <property type="protein sequence ID" value="GAO18323.1"/>
    <property type="molecule type" value="Genomic_DNA"/>
</dbReference>
<sequence length="247" mass="26965">MDVAGALRRATPSCARVPANRLQGTCRLPPLRFASGPARTPRGKPRADTPRSVKRFVPEEASRFVTPDGRLLTTLENRDFFLEHGIEPDNGRMTRFAPTSELSRLCADLGTALAYSPRHVIHPHDLRYFEPRGHPLAVQKRSQYAAKARRQPLWIMTTSAGAGAAVVRTLTQRRLTRSVYEALDALGYRSAGGDGGGGANMADEANKANKIRGTLWIAIHQPLKAASQPAERFGRVVAQALAKHCGL</sequence>
<dbReference type="OrthoDB" id="5124663at2759"/>
<evidence type="ECO:0000313" key="5">
    <source>
        <dbReference type="Proteomes" id="UP000054053"/>
    </source>
</evidence>
<reference evidence="5" key="2">
    <citation type="journal article" date="2016" name="Genome Announc.">
        <title>Genome sequence of Ustilaginoidea virens IPU010, a rice pathogenic fungus causing false smut.</title>
        <authorList>
            <person name="Kumagai T."/>
            <person name="Ishii T."/>
            <person name="Terai G."/>
            <person name="Umemura M."/>
            <person name="Machida M."/>
            <person name="Asai K."/>
        </authorList>
    </citation>
    <scope>NUCLEOTIDE SEQUENCE [LARGE SCALE GENOMIC DNA]</scope>
    <source>
        <strain evidence="5">IPU010</strain>
    </source>
</reference>
<organism evidence="2 5">
    <name type="scientific">Ustilaginoidea virens</name>
    <name type="common">Rice false smut fungus</name>
    <name type="synonym">Villosiclava virens</name>
    <dbReference type="NCBI Taxonomy" id="1159556"/>
    <lineage>
        <taxon>Eukaryota</taxon>
        <taxon>Fungi</taxon>
        <taxon>Dikarya</taxon>
        <taxon>Ascomycota</taxon>
        <taxon>Pezizomycotina</taxon>
        <taxon>Sordariomycetes</taxon>
        <taxon>Hypocreomycetidae</taxon>
        <taxon>Hypocreales</taxon>
        <taxon>Clavicipitaceae</taxon>
        <taxon>Ustilaginoidea</taxon>
    </lineage>
</organism>
<dbReference type="EMBL" id="CP072755">
    <property type="protein sequence ID" value="QUC20145.1"/>
    <property type="molecule type" value="Genomic_DNA"/>
</dbReference>
<evidence type="ECO:0000256" key="1">
    <source>
        <dbReference type="SAM" id="MobiDB-lite"/>
    </source>
</evidence>
<dbReference type="Proteomes" id="UP000054053">
    <property type="component" value="Unassembled WGS sequence"/>
</dbReference>
<dbReference type="AlphaFoldDB" id="A0A063C6N8"/>
<feature type="region of interest" description="Disordered" evidence="1">
    <location>
        <begin position="32"/>
        <end position="51"/>
    </location>
</feature>